<reference evidence="4 5" key="1">
    <citation type="submission" date="2016-11" db="EMBL/GenBank/DDBJ databases">
        <authorList>
            <person name="Jaros S."/>
            <person name="Januszkiewicz K."/>
            <person name="Wedrychowicz H."/>
        </authorList>
    </citation>
    <scope>NUCLEOTIDE SEQUENCE [LARGE SCALE GENOMIC DNA]</scope>
    <source>
        <strain evidence="4 5">DSM 18899</strain>
    </source>
</reference>
<protein>
    <submittedName>
        <fullName evidence="4">Nucleotidyl transferase</fullName>
    </submittedName>
</protein>
<dbReference type="AlphaFoldDB" id="A0A1K2HP01"/>
<dbReference type="Pfam" id="PF00483">
    <property type="entry name" value="NTP_transferase"/>
    <property type="match status" value="1"/>
</dbReference>
<dbReference type="Gene3D" id="3.90.550.10">
    <property type="entry name" value="Spore Coat Polysaccharide Biosynthesis Protein SpsA, Chain A"/>
    <property type="match status" value="1"/>
</dbReference>
<dbReference type="CDD" id="cd06422">
    <property type="entry name" value="NTP_transferase_like_1"/>
    <property type="match status" value="1"/>
</dbReference>
<dbReference type="NCBIfam" id="NF045761">
    <property type="entry name" value="NAMPUrTaseMurU"/>
    <property type="match status" value="1"/>
</dbReference>
<gene>
    <name evidence="4" type="ORF">SAMN02745887_03006</name>
</gene>
<keyword evidence="2" id="KW-0548">Nucleotidyltransferase</keyword>
<dbReference type="RefSeq" id="WP_072429489.1">
    <property type="nucleotide sequence ID" value="NZ_FPKR01000012.1"/>
</dbReference>
<dbReference type="SUPFAM" id="SSF53448">
    <property type="entry name" value="Nucleotide-diphospho-sugar transferases"/>
    <property type="match status" value="1"/>
</dbReference>
<dbReference type="InterPro" id="IPR054790">
    <property type="entry name" value="MurU"/>
</dbReference>
<feature type="domain" description="Nucleotidyl transferase" evidence="3">
    <location>
        <begin position="3"/>
        <end position="127"/>
    </location>
</feature>
<dbReference type="GO" id="GO:0016779">
    <property type="term" value="F:nucleotidyltransferase activity"/>
    <property type="evidence" value="ECO:0007669"/>
    <property type="project" value="UniProtKB-KW"/>
</dbReference>
<evidence type="ECO:0000259" key="3">
    <source>
        <dbReference type="Pfam" id="PF00483"/>
    </source>
</evidence>
<name>A0A1K2HP01_9NEIS</name>
<dbReference type="PANTHER" id="PTHR43584:SF8">
    <property type="entry name" value="N-ACETYLMURAMATE ALPHA-1-PHOSPHATE URIDYLYLTRANSFERASE"/>
    <property type="match status" value="1"/>
</dbReference>
<sequence>MRAMILAAGRGERMRPLTDTTPKPLLDVGGTPLIGWHLKKLAAAGVREVVINHAWLGEQIEACLGDGSAYGVQIQYSAEGKALETAGGVAKALPLLGTAPFILLSADIYTDYPYARLVAAAQALAAEPQRLAHLVLAPTTRYQLDFSLDEAGWVRGDAAPQYTYANLGVLRPELVASVVAGQAAKLGPLLHQFAAAGRISGEAYAGPWLNVGSPADLAEARAAASRQTHAG</sequence>
<dbReference type="STRING" id="1121279.SAMN02745887_03006"/>
<evidence type="ECO:0000256" key="2">
    <source>
        <dbReference type="ARBA" id="ARBA00022695"/>
    </source>
</evidence>
<accession>A0A1K2HP01</accession>
<dbReference type="InterPro" id="IPR029044">
    <property type="entry name" value="Nucleotide-diphossugar_trans"/>
</dbReference>
<keyword evidence="1 4" id="KW-0808">Transferase</keyword>
<dbReference type="PANTHER" id="PTHR43584">
    <property type="entry name" value="NUCLEOTIDYL TRANSFERASE"/>
    <property type="match status" value="1"/>
</dbReference>
<organism evidence="4 5">
    <name type="scientific">Chitinimonas taiwanensis DSM 18899</name>
    <dbReference type="NCBI Taxonomy" id="1121279"/>
    <lineage>
        <taxon>Bacteria</taxon>
        <taxon>Pseudomonadati</taxon>
        <taxon>Pseudomonadota</taxon>
        <taxon>Betaproteobacteria</taxon>
        <taxon>Neisseriales</taxon>
        <taxon>Chitinibacteraceae</taxon>
        <taxon>Chitinimonas</taxon>
    </lineage>
</organism>
<dbReference type="InterPro" id="IPR005835">
    <property type="entry name" value="NTP_transferase_dom"/>
</dbReference>
<dbReference type="InterPro" id="IPR050065">
    <property type="entry name" value="GlmU-like"/>
</dbReference>
<evidence type="ECO:0000313" key="4">
    <source>
        <dbReference type="EMBL" id="SFZ78479.1"/>
    </source>
</evidence>
<keyword evidence="5" id="KW-1185">Reference proteome</keyword>
<dbReference type="EMBL" id="FPKR01000012">
    <property type="protein sequence ID" value="SFZ78479.1"/>
    <property type="molecule type" value="Genomic_DNA"/>
</dbReference>
<evidence type="ECO:0000256" key="1">
    <source>
        <dbReference type="ARBA" id="ARBA00022679"/>
    </source>
</evidence>
<dbReference type="Proteomes" id="UP000186513">
    <property type="component" value="Unassembled WGS sequence"/>
</dbReference>
<evidence type="ECO:0000313" key="5">
    <source>
        <dbReference type="Proteomes" id="UP000186513"/>
    </source>
</evidence>
<proteinExistence type="predicted"/>